<sequence>MLLDELKDNKITYDLLLIIYCYKNRILITVDQYKFINLCVKKCDDKTYDMWNKIKKQNKFIILI</sequence>
<dbReference type="RefSeq" id="XP_024331023.1">
    <property type="nucleotide sequence ID" value="XM_024474841.1"/>
</dbReference>
<comment type="caution">
    <text evidence="1">The sequence shown here is derived from an EMBL/GenBank/DDBJ whole genome shotgun (WGS) entry which is preliminary data.</text>
</comment>
<accession>A0A0F9WCT8</accession>
<gene>
    <name evidence="1" type="ORF">AAJ76_2600044091</name>
</gene>
<evidence type="ECO:0000313" key="2">
    <source>
        <dbReference type="Proteomes" id="UP000034350"/>
    </source>
</evidence>
<dbReference type="Proteomes" id="UP000034350">
    <property type="component" value="Unassembled WGS sequence"/>
</dbReference>
<name>A0A0F9WCT8_9MICR</name>
<organism evidence="1 2">
    <name type="scientific">Vairimorpha ceranae</name>
    <dbReference type="NCBI Taxonomy" id="40302"/>
    <lineage>
        <taxon>Eukaryota</taxon>
        <taxon>Fungi</taxon>
        <taxon>Fungi incertae sedis</taxon>
        <taxon>Microsporidia</taxon>
        <taxon>Nosematidae</taxon>
        <taxon>Vairimorpha</taxon>
    </lineage>
</organism>
<dbReference type="EMBL" id="JPQZ01000026">
    <property type="protein sequence ID" value="KKO75281.1"/>
    <property type="molecule type" value="Genomic_DNA"/>
</dbReference>
<evidence type="ECO:0000313" key="1">
    <source>
        <dbReference type="EMBL" id="KKO75281.1"/>
    </source>
</evidence>
<keyword evidence="2" id="KW-1185">Reference proteome</keyword>
<proteinExistence type="predicted"/>
<dbReference type="AlphaFoldDB" id="A0A0F9WCT8"/>
<dbReference type="GeneID" id="36319769"/>
<dbReference type="VEuPathDB" id="MicrosporidiaDB:AAJ76_2600044091"/>
<reference evidence="1 2" key="1">
    <citation type="journal article" date="2015" name="Environ. Microbiol.">
        <title>Genome analyses suggest the presence of polyploidy and recent human-driven expansions in eight global populations of the honeybee pathogen Nosema ceranae.</title>
        <authorList>
            <person name="Pelin A."/>
            <person name="Selman M."/>
            <person name="Aris-Brosou S."/>
            <person name="Farinelli L."/>
            <person name="Corradi N."/>
        </authorList>
    </citation>
    <scope>NUCLEOTIDE SEQUENCE [LARGE SCALE GENOMIC DNA]</scope>
    <source>
        <strain evidence="1 2">PA08 1199</strain>
    </source>
</reference>
<dbReference type="VEuPathDB" id="MicrosporidiaDB:G9O61_00g019340"/>
<protein>
    <submittedName>
        <fullName evidence="1">Uncharacterized protein</fullName>
    </submittedName>
</protein>